<dbReference type="CDD" id="cd05380">
    <property type="entry name" value="CAP_euk"/>
    <property type="match status" value="2"/>
</dbReference>
<reference evidence="5" key="2">
    <citation type="submission" date="2020-12" db="UniProtKB">
        <authorList>
            <consortium name="WormBaseParasite"/>
        </authorList>
    </citation>
    <scope>IDENTIFICATION</scope>
    <source>
        <strain evidence="5">MHco3</strain>
    </source>
</reference>
<dbReference type="AlphaFoldDB" id="U6PA59"/>
<dbReference type="OMA" id="CTSTIFE"/>
<dbReference type="InterPro" id="IPR035940">
    <property type="entry name" value="CAP_sf"/>
</dbReference>
<feature type="domain" description="SCP" evidence="2">
    <location>
        <begin position="42"/>
        <end position="192"/>
    </location>
</feature>
<dbReference type="OrthoDB" id="5874910at2759"/>
<keyword evidence="4" id="KW-1185">Reference proteome</keyword>
<keyword evidence="1" id="KW-0732">Signal</keyword>
<sequence>MTTSPCRLILVLTVARFCSSSDLFPTYSVNSKCSDGSSITDADRAGILEAYNQMRSDVSSGGWMVIGGLTLPKAKNMQVLTWDCDLEKLANTAVKNCPPTPTVNPSYGQTFTYSYDGVYKSIIDALNPRNTLSTQPGFNMTRSKLQFTGNPNLQQFSNIIRANTTRVGCSSATCSGEQRNSSTAICFFNSPDVQNGEVVYEIGTPCRKNIDCTSTIFEVCIARSLCYYNPIARLALDLHNGFRSAIALGKAMNDNNVTLPMAGQMNRLEYLLSLERIAQNEAEKWALATAPPPPMLVGPVGPAEWNWMSIAPLDANVIANEMNATDRAIRNWWNLRHKIDKDIMTSLFTTYNVTNPAPQFVELGRGNYTHVGCATAKGDDNYTVVCAYKLRGPLGTELYLPGDPCTLCVYSTCDPLDGLCMPNEVLSVF</sequence>
<dbReference type="InterPro" id="IPR014044">
    <property type="entry name" value="CAP_dom"/>
</dbReference>
<evidence type="ECO:0000259" key="2">
    <source>
        <dbReference type="SMART" id="SM00198"/>
    </source>
</evidence>
<dbReference type="WBParaSite" id="HCON_00093760-00001">
    <property type="protein sequence ID" value="HCON_00093760-00001"/>
    <property type="gene ID" value="HCON_00093760"/>
</dbReference>
<dbReference type="Proteomes" id="UP000025227">
    <property type="component" value="Unplaced"/>
</dbReference>
<dbReference type="SUPFAM" id="SSF55797">
    <property type="entry name" value="PR-1-like"/>
    <property type="match status" value="2"/>
</dbReference>
<name>U6PA59_HAECO</name>
<dbReference type="PANTHER" id="PTHR10334">
    <property type="entry name" value="CYSTEINE-RICH SECRETORY PROTEIN-RELATED"/>
    <property type="match status" value="1"/>
</dbReference>
<protein>
    <submittedName>
        <fullName evidence="3 5">Cap-44</fullName>
    </submittedName>
</protein>
<feature type="signal peptide" evidence="1">
    <location>
        <begin position="1"/>
        <end position="20"/>
    </location>
</feature>
<dbReference type="Gene3D" id="3.40.33.10">
    <property type="entry name" value="CAP"/>
    <property type="match status" value="2"/>
</dbReference>
<dbReference type="Pfam" id="PF00188">
    <property type="entry name" value="CAP"/>
    <property type="match status" value="2"/>
</dbReference>
<dbReference type="InterPro" id="IPR001283">
    <property type="entry name" value="CRISP-related"/>
</dbReference>
<reference evidence="3" key="1">
    <citation type="journal article" date="2015" name="Biotechnol. Adv.">
        <title>The barber's pole worm CAP protein superfamily - A basis for fundamental discovery and biotechnology advances.</title>
        <authorList>
            <person name="Mohandas N."/>
            <person name="Young N.D."/>
            <person name="Jabbar A."/>
            <person name="Korhonen P.K."/>
            <person name="Koehler A.V."/>
            <person name="Amani P."/>
            <person name="Hall R.S."/>
            <person name="Sternberg P.W."/>
            <person name="Jex A.R."/>
            <person name="Hofmann A."/>
            <person name="Gasser R.B."/>
        </authorList>
    </citation>
    <scope>NUCLEOTIDE SEQUENCE</scope>
    <source>
        <strain evidence="3">Haecon-5</strain>
    </source>
</reference>
<dbReference type="SMART" id="SM00198">
    <property type="entry name" value="SCP"/>
    <property type="match status" value="1"/>
</dbReference>
<accession>U6PA59</accession>
<organism evidence="3">
    <name type="scientific">Haemonchus contortus</name>
    <name type="common">Barber pole worm</name>
    <dbReference type="NCBI Taxonomy" id="6289"/>
    <lineage>
        <taxon>Eukaryota</taxon>
        <taxon>Metazoa</taxon>
        <taxon>Ecdysozoa</taxon>
        <taxon>Nematoda</taxon>
        <taxon>Chromadorea</taxon>
        <taxon>Rhabditida</taxon>
        <taxon>Rhabditina</taxon>
        <taxon>Rhabditomorpha</taxon>
        <taxon>Strongyloidea</taxon>
        <taxon>Trichostrongylidae</taxon>
        <taxon>Haemonchus</taxon>
    </lineage>
</organism>
<evidence type="ECO:0000313" key="3">
    <source>
        <dbReference type="EMBL" id="ALA23433.1"/>
    </source>
</evidence>
<evidence type="ECO:0000256" key="1">
    <source>
        <dbReference type="SAM" id="SignalP"/>
    </source>
</evidence>
<proteinExistence type="evidence at transcript level"/>
<evidence type="ECO:0000313" key="5">
    <source>
        <dbReference type="WBParaSite" id="HCON_00093760-00001"/>
    </source>
</evidence>
<feature type="chain" id="PRO_5009976831" evidence="1">
    <location>
        <begin position="21"/>
        <end position="429"/>
    </location>
</feature>
<dbReference type="EMBL" id="KT361534">
    <property type="protein sequence ID" value="ALA23433.1"/>
    <property type="molecule type" value="mRNA"/>
</dbReference>
<evidence type="ECO:0000313" key="4">
    <source>
        <dbReference type="Proteomes" id="UP000025227"/>
    </source>
</evidence>